<evidence type="ECO:0000313" key="2">
    <source>
        <dbReference type="EMBL" id="SIQ11569.1"/>
    </source>
</evidence>
<keyword evidence="1" id="KW-0732">Signal</keyword>
<dbReference type="STRING" id="159291.SAMN05920897_1048"/>
<dbReference type="Proteomes" id="UP000186400">
    <property type="component" value="Unassembled WGS sequence"/>
</dbReference>
<evidence type="ECO:0008006" key="4">
    <source>
        <dbReference type="Google" id="ProtNLM"/>
    </source>
</evidence>
<dbReference type="SUPFAM" id="SSF103515">
    <property type="entry name" value="Autotransporter"/>
    <property type="match status" value="1"/>
</dbReference>
<accession>A0A1N6Q522</accession>
<feature type="chain" id="PRO_5012297532" description="MetA-pathway of phenol degradation" evidence="1">
    <location>
        <begin position="18"/>
        <end position="332"/>
    </location>
</feature>
<protein>
    <recommendedName>
        <fullName evidence="4">MetA-pathway of phenol degradation</fullName>
    </recommendedName>
</protein>
<reference evidence="2 3" key="1">
    <citation type="submission" date="2017-01" db="EMBL/GenBank/DDBJ databases">
        <authorList>
            <person name="Mah S.A."/>
            <person name="Swanson W.J."/>
            <person name="Moy G.W."/>
            <person name="Vacquier V.D."/>
        </authorList>
    </citation>
    <scope>NUCLEOTIDE SEQUENCE [LARGE SCALE GENOMIC DNA]</scope>
    <source>
        <strain evidence="2 3">ASpG1</strain>
    </source>
</reference>
<organism evidence="2 3">
    <name type="scientific">Alkalispirochaeta americana</name>
    <dbReference type="NCBI Taxonomy" id="159291"/>
    <lineage>
        <taxon>Bacteria</taxon>
        <taxon>Pseudomonadati</taxon>
        <taxon>Spirochaetota</taxon>
        <taxon>Spirochaetia</taxon>
        <taxon>Spirochaetales</taxon>
        <taxon>Spirochaetaceae</taxon>
        <taxon>Alkalispirochaeta</taxon>
    </lineage>
</organism>
<sequence>MGIAFFCVTLVAPLAQAFDFGPRPFFHLIDEEGGRSISGMYTYQYVTVNAHTFDRMRLDAGGLGTAWVETTDLETHFEPHHQLNLTVDLFPGANVAFSYVTNQFNQDQDDSLSYDELKADLHLGPWYLGYRRVSQETRTYYKLRAPAATKRTSEELEYDTRLDIVKFGILSTEGMRAGRQNQRLMELYGGITYIGLDTALPAFKEGGEGSLVAESFKSRSLGLTANVSFTSILVEAQPGDNFLPYLTFGYSWTFFGITRMNDEWVSGMSLGYRIVEGEGVLDTSFEAGLGAFLMNRARFDMNLFFNGVAVRSENYEQILGKGGLAFSLEIQI</sequence>
<dbReference type="EMBL" id="FTMS01000004">
    <property type="protein sequence ID" value="SIQ11569.1"/>
    <property type="molecule type" value="Genomic_DNA"/>
</dbReference>
<dbReference type="AlphaFoldDB" id="A0A1N6Q522"/>
<proteinExistence type="predicted"/>
<dbReference type="InterPro" id="IPR036709">
    <property type="entry name" value="Autotransporte_beta_dom_sf"/>
</dbReference>
<evidence type="ECO:0000256" key="1">
    <source>
        <dbReference type="SAM" id="SignalP"/>
    </source>
</evidence>
<name>A0A1N6Q522_9SPIO</name>
<gene>
    <name evidence="2" type="ORF">SAMN05920897_1048</name>
</gene>
<evidence type="ECO:0000313" key="3">
    <source>
        <dbReference type="Proteomes" id="UP000186400"/>
    </source>
</evidence>
<feature type="signal peptide" evidence="1">
    <location>
        <begin position="1"/>
        <end position="17"/>
    </location>
</feature>
<keyword evidence="3" id="KW-1185">Reference proteome</keyword>